<comment type="caution">
    <text evidence="1">The sequence shown here is derived from an EMBL/GenBank/DDBJ whole genome shotgun (WGS) entry which is preliminary data.</text>
</comment>
<dbReference type="EMBL" id="CATQJA010000334">
    <property type="protein sequence ID" value="CAJ0559341.1"/>
    <property type="molecule type" value="Genomic_DNA"/>
</dbReference>
<gene>
    <name evidence="1" type="ORF">MSPICULIGERA_LOCUS1240</name>
</gene>
<keyword evidence="2" id="KW-1185">Reference proteome</keyword>
<dbReference type="AlphaFoldDB" id="A0AA36FRC5"/>
<dbReference type="Proteomes" id="UP001177023">
    <property type="component" value="Unassembled WGS sequence"/>
</dbReference>
<evidence type="ECO:0000313" key="1">
    <source>
        <dbReference type="EMBL" id="CAJ0559341.1"/>
    </source>
</evidence>
<organism evidence="1 2">
    <name type="scientific">Mesorhabditis spiculigera</name>
    <dbReference type="NCBI Taxonomy" id="96644"/>
    <lineage>
        <taxon>Eukaryota</taxon>
        <taxon>Metazoa</taxon>
        <taxon>Ecdysozoa</taxon>
        <taxon>Nematoda</taxon>
        <taxon>Chromadorea</taxon>
        <taxon>Rhabditida</taxon>
        <taxon>Rhabditina</taxon>
        <taxon>Rhabditomorpha</taxon>
        <taxon>Rhabditoidea</taxon>
        <taxon>Rhabditidae</taxon>
        <taxon>Mesorhabditinae</taxon>
        <taxon>Mesorhabditis</taxon>
    </lineage>
</organism>
<evidence type="ECO:0000313" key="2">
    <source>
        <dbReference type="Proteomes" id="UP001177023"/>
    </source>
</evidence>
<protein>
    <submittedName>
        <fullName evidence="1">Uncharacterized protein</fullName>
    </submittedName>
</protein>
<reference evidence="1" key="1">
    <citation type="submission" date="2023-06" db="EMBL/GenBank/DDBJ databases">
        <authorList>
            <person name="Delattre M."/>
        </authorList>
    </citation>
    <scope>NUCLEOTIDE SEQUENCE</scope>
    <source>
        <strain evidence="1">AF72</strain>
    </source>
</reference>
<accession>A0AA36FRC5</accession>
<feature type="non-terminal residue" evidence="1">
    <location>
        <position position="92"/>
    </location>
</feature>
<sequence length="92" mass="10943">MYPVKSKNLASWKFGKRNNQYIPHVWFALTENDTSFTKTLFVFKKTESWMGIGWRLRFMPNEGRHLKGHVPQKTSKQTCYWIQSQSKKGDDN</sequence>
<name>A0AA36FRC5_9BILA</name>
<proteinExistence type="predicted"/>